<dbReference type="InterPro" id="IPR036895">
    <property type="entry name" value="Uracil-DNA_glycosylase-like_sf"/>
</dbReference>
<keyword evidence="2" id="KW-0378">Hydrolase</keyword>
<dbReference type="RefSeq" id="WP_229815212.1">
    <property type="nucleotide sequence ID" value="NZ_BMZP01000007.1"/>
</dbReference>
<dbReference type="SMART" id="SM00986">
    <property type="entry name" value="UDG"/>
    <property type="match status" value="1"/>
</dbReference>
<dbReference type="InterPro" id="IPR005122">
    <property type="entry name" value="Uracil-DNA_glycosylase-like"/>
</dbReference>
<dbReference type="EC" id="3.2.2.15" evidence="2"/>
<keyword evidence="3" id="KW-1185">Reference proteome</keyword>
<sequence length="155" mass="16393">MVDAQTRVLVCGSLPGEASLAAGRYYAHPANQFWRLVGGVIAQDLVPLDYPDRLAALLAAGIGLWDTVASATRRGSLDSAIKAAELAPFAQLAASLPMLRTIACNGATAARHGRAQMANLPDISFVQLPSSSPAYCAVTLAQKQQAWNSLRKFLD</sequence>
<dbReference type="CDD" id="cd10032">
    <property type="entry name" value="UDG-F6_HDG"/>
    <property type="match status" value="1"/>
</dbReference>
<keyword evidence="2" id="KW-0326">Glycosidase</keyword>
<dbReference type="Gene3D" id="3.40.470.10">
    <property type="entry name" value="Uracil-DNA glycosylase-like domain"/>
    <property type="match status" value="1"/>
</dbReference>
<evidence type="ECO:0000313" key="3">
    <source>
        <dbReference type="Proteomes" id="UP001595683"/>
    </source>
</evidence>
<dbReference type="NCBIfam" id="TIGR04274">
    <property type="entry name" value="hypoxanDNAglyco"/>
    <property type="match status" value="1"/>
</dbReference>
<dbReference type="SUPFAM" id="SSF52141">
    <property type="entry name" value="Uracil-DNA glycosylase-like"/>
    <property type="match status" value="1"/>
</dbReference>
<dbReference type="GO" id="GO:0033958">
    <property type="term" value="F:DNA-deoxyinosine glycosylase activity"/>
    <property type="evidence" value="ECO:0007669"/>
    <property type="project" value="UniProtKB-EC"/>
</dbReference>
<dbReference type="Pfam" id="PF03167">
    <property type="entry name" value="UDG"/>
    <property type="match status" value="1"/>
</dbReference>
<feature type="domain" description="Uracil-DNA glycosylase-like" evidence="1">
    <location>
        <begin position="1"/>
        <end position="151"/>
    </location>
</feature>
<dbReference type="SMART" id="SM00987">
    <property type="entry name" value="UreE_C"/>
    <property type="match status" value="1"/>
</dbReference>
<name>A0ABV7V4A1_9SPHN</name>
<proteinExistence type="predicted"/>
<organism evidence="2 3">
    <name type="scientific">Novosphingobium pokkalii</name>
    <dbReference type="NCBI Taxonomy" id="1770194"/>
    <lineage>
        <taxon>Bacteria</taxon>
        <taxon>Pseudomonadati</taxon>
        <taxon>Pseudomonadota</taxon>
        <taxon>Alphaproteobacteria</taxon>
        <taxon>Sphingomonadales</taxon>
        <taxon>Sphingomonadaceae</taxon>
        <taxon>Novosphingobium</taxon>
    </lineage>
</organism>
<dbReference type="Proteomes" id="UP001595683">
    <property type="component" value="Unassembled WGS sequence"/>
</dbReference>
<dbReference type="InterPro" id="IPR026353">
    <property type="entry name" value="Hypoxan-DNA_Glyclase"/>
</dbReference>
<protein>
    <submittedName>
        <fullName evidence="2">DNA-deoxyinosine glycosylase</fullName>
        <ecNumber evidence="2">3.2.2.15</ecNumber>
    </submittedName>
</protein>
<dbReference type="EMBL" id="JBHRYE010000021">
    <property type="protein sequence ID" value="MFC3672270.1"/>
    <property type="molecule type" value="Genomic_DNA"/>
</dbReference>
<reference evidence="3" key="1">
    <citation type="journal article" date="2019" name="Int. J. Syst. Evol. Microbiol.">
        <title>The Global Catalogue of Microorganisms (GCM) 10K type strain sequencing project: providing services to taxonomists for standard genome sequencing and annotation.</title>
        <authorList>
            <consortium name="The Broad Institute Genomics Platform"/>
            <consortium name="The Broad Institute Genome Sequencing Center for Infectious Disease"/>
            <person name="Wu L."/>
            <person name="Ma J."/>
        </authorList>
    </citation>
    <scope>NUCLEOTIDE SEQUENCE [LARGE SCALE GENOMIC DNA]</scope>
    <source>
        <strain evidence="3">KCTC 42224</strain>
    </source>
</reference>
<evidence type="ECO:0000313" key="2">
    <source>
        <dbReference type="EMBL" id="MFC3672270.1"/>
    </source>
</evidence>
<evidence type="ECO:0000259" key="1">
    <source>
        <dbReference type="SMART" id="SM00986"/>
    </source>
</evidence>
<accession>A0ABV7V4A1</accession>
<comment type="caution">
    <text evidence="2">The sequence shown here is derived from an EMBL/GenBank/DDBJ whole genome shotgun (WGS) entry which is preliminary data.</text>
</comment>
<gene>
    <name evidence="2" type="ORF">ACFOOT_12640</name>
</gene>